<dbReference type="GO" id="GO:0005829">
    <property type="term" value="C:cytosol"/>
    <property type="evidence" value="ECO:0007669"/>
    <property type="project" value="TreeGrafter"/>
</dbReference>
<sequence length="478" mass="52732">MLVETKARVGVFAIALGAYLPQFPSLVPEFEAQYAHFKTMLPDSVELIDGGIVTTKELAQEAGDKFRAADVDLVMVQLLTYATSYNLLPAVRDLDVPVVLVNVQKLRAPDYAHTDTATWLGELYACGAVGEMVADLERAGKRHAVITGVVEGGDPVVQEEIEDWCRAAQVRRRFRDLNLAQIGRPYPGMMDLYIDETNLYHRMWLYTKQFDWEKMWAIADAVTDETAIRQKAQEILDTFEIEGGGTVEKVWDMARYVVAFEQWVKEEKLGFIASHYDGFAQGKAGVLDSMLIPAFSMLIKEGVACAVEGDIKVAMAMSILKTISGTGQLSEMYSIDFNEDICIIGHSGSGDAAISAQKPTMKIVPVFHGKTGGGYLTQFYPHLGPVTYLGITQDKDGHFKFVVAEGVNEAGPIFTFGDTNMRTRFACGAREFVNRWSEAGPTHHMAAATGCHIDTLLKVAKIFNVPVDVITRCDGFAR</sequence>
<comment type="caution">
    <text evidence="7">The sequence shown here is derived from an EMBL/GenBank/DDBJ whole genome shotgun (WGS) entry which is preliminary data.</text>
</comment>
<dbReference type="GO" id="GO:0046872">
    <property type="term" value="F:metal ion binding"/>
    <property type="evidence" value="ECO:0007669"/>
    <property type="project" value="UniProtKB-KW"/>
</dbReference>
<gene>
    <name evidence="7" type="ORF">H9710_06760</name>
</gene>
<keyword evidence="5" id="KW-0119">Carbohydrate metabolism</keyword>
<protein>
    <submittedName>
        <fullName evidence="7">Arabinose isomerase</fullName>
    </submittedName>
</protein>
<dbReference type="SUPFAM" id="SSF50443">
    <property type="entry name" value="FucI/AraA C-terminal domain-like"/>
    <property type="match status" value="1"/>
</dbReference>
<feature type="domain" description="HTH cro/C1-type" evidence="6">
    <location>
        <begin position="453"/>
        <end position="470"/>
    </location>
</feature>
<keyword evidence="1" id="KW-0479">Metal-binding</keyword>
<evidence type="ECO:0000313" key="8">
    <source>
        <dbReference type="Proteomes" id="UP000826793"/>
    </source>
</evidence>
<evidence type="ECO:0000313" key="7">
    <source>
        <dbReference type="EMBL" id="HJB98264.1"/>
    </source>
</evidence>
<keyword evidence="3" id="KW-0464">Manganese</keyword>
<dbReference type="GO" id="GO:0019569">
    <property type="term" value="P:L-arabinose catabolic process to D-xylulose 5-phosphate"/>
    <property type="evidence" value="ECO:0007669"/>
    <property type="project" value="TreeGrafter"/>
</dbReference>
<reference evidence="7" key="2">
    <citation type="submission" date="2021-04" db="EMBL/GenBank/DDBJ databases">
        <authorList>
            <person name="Gilroy R."/>
        </authorList>
    </citation>
    <scope>NUCLEOTIDE SEQUENCE</scope>
    <source>
        <strain evidence="7">CHK185-1770</strain>
    </source>
</reference>
<evidence type="ECO:0000256" key="4">
    <source>
        <dbReference type="ARBA" id="ARBA00023235"/>
    </source>
</evidence>
<dbReference type="SUPFAM" id="SSF53743">
    <property type="entry name" value="FucI/AraA N-terminal and middle domains"/>
    <property type="match status" value="1"/>
</dbReference>
<dbReference type="PANTHER" id="PTHR38464">
    <property type="entry name" value="L-ARABINOSE ISOMERASE"/>
    <property type="match status" value="1"/>
</dbReference>
<organism evidence="7 8">
    <name type="scientific">Candidatus Acutalibacter pullicola</name>
    <dbReference type="NCBI Taxonomy" id="2838417"/>
    <lineage>
        <taxon>Bacteria</taxon>
        <taxon>Bacillati</taxon>
        <taxon>Bacillota</taxon>
        <taxon>Clostridia</taxon>
        <taxon>Eubacteriales</taxon>
        <taxon>Acutalibacteraceae</taxon>
        <taxon>Acutalibacter</taxon>
    </lineage>
</organism>
<evidence type="ECO:0000259" key="6">
    <source>
        <dbReference type="PROSITE" id="PS50943"/>
    </source>
</evidence>
<dbReference type="EMBL" id="DWXG01000052">
    <property type="protein sequence ID" value="HJB98264.1"/>
    <property type="molecule type" value="Genomic_DNA"/>
</dbReference>
<proteinExistence type="predicted"/>
<name>A0A9D2SF86_9FIRM</name>
<keyword evidence="2" id="KW-0054">Arabinose catabolism</keyword>
<dbReference type="Gene3D" id="3.40.50.10940">
    <property type="match status" value="1"/>
</dbReference>
<evidence type="ECO:0000256" key="3">
    <source>
        <dbReference type="ARBA" id="ARBA00023211"/>
    </source>
</evidence>
<evidence type="ECO:0000256" key="5">
    <source>
        <dbReference type="ARBA" id="ARBA00023277"/>
    </source>
</evidence>
<dbReference type="Proteomes" id="UP000826793">
    <property type="component" value="Unassembled WGS sequence"/>
</dbReference>
<dbReference type="GO" id="GO:0008733">
    <property type="term" value="F:L-arabinose isomerase activity"/>
    <property type="evidence" value="ECO:0007669"/>
    <property type="project" value="InterPro"/>
</dbReference>
<dbReference type="InterPro" id="IPR038583">
    <property type="entry name" value="AraA_N_sf"/>
</dbReference>
<dbReference type="InterPro" id="IPR001387">
    <property type="entry name" value="Cro/C1-type_HTH"/>
</dbReference>
<dbReference type="InterPro" id="IPR009015">
    <property type="entry name" value="Fucose_isomerase_N/cen_sf"/>
</dbReference>
<evidence type="ECO:0000256" key="1">
    <source>
        <dbReference type="ARBA" id="ARBA00022723"/>
    </source>
</evidence>
<dbReference type="InterPro" id="IPR003762">
    <property type="entry name" value="Lara_isomerase"/>
</dbReference>
<reference evidence="7" key="1">
    <citation type="journal article" date="2021" name="PeerJ">
        <title>Extensive microbial diversity within the chicken gut microbiome revealed by metagenomics and culture.</title>
        <authorList>
            <person name="Gilroy R."/>
            <person name="Ravi A."/>
            <person name="Getino M."/>
            <person name="Pursley I."/>
            <person name="Horton D.L."/>
            <person name="Alikhan N.F."/>
            <person name="Baker D."/>
            <person name="Gharbi K."/>
            <person name="Hall N."/>
            <person name="Watson M."/>
            <person name="Adriaenssens E.M."/>
            <person name="Foster-Nyarko E."/>
            <person name="Jarju S."/>
            <person name="Secka A."/>
            <person name="Antonio M."/>
            <person name="Oren A."/>
            <person name="Chaudhuri R.R."/>
            <person name="La Ragione R."/>
            <person name="Hildebrand F."/>
            <person name="Pallen M.J."/>
        </authorList>
    </citation>
    <scope>NUCLEOTIDE SEQUENCE</scope>
    <source>
        <strain evidence="7">CHK185-1770</strain>
    </source>
</reference>
<dbReference type="PANTHER" id="PTHR38464:SF1">
    <property type="entry name" value="L-ARABINOSE ISOMERASE"/>
    <property type="match status" value="1"/>
</dbReference>
<keyword evidence="4 7" id="KW-0413">Isomerase</keyword>
<dbReference type="PROSITE" id="PS50943">
    <property type="entry name" value="HTH_CROC1"/>
    <property type="match status" value="1"/>
</dbReference>
<accession>A0A9D2SF86</accession>
<dbReference type="InterPro" id="IPR004216">
    <property type="entry name" value="Fuc/Ara_isomerase_C"/>
</dbReference>
<dbReference type="AlphaFoldDB" id="A0A9D2SF86"/>
<evidence type="ECO:0000256" key="2">
    <source>
        <dbReference type="ARBA" id="ARBA00022935"/>
    </source>
</evidence>